<proteinExistence type="predicted"/>
<evidence type="ECO:0000313" key="2">
    <source>
        <dbReference type="EMBL" id="SDC85460.1"/>
    </source>
</evidence>
<feature type="transmembrane region" description="Helical" evidence="1">
    <location>
        <begin position="91"/>
        <end position="116"/>
    </location>
</feature>
<dbReference type="Proteomes" id="UP000199501">
    <property type="component" value="Unassembled WGS sequence"/>
</dbReference>
<accession>A0A1G6PZ45</accession>
<feature type="transmembrane region" description="Helical" evidence="1">
    <location>
        <begin position="53"/>
        <end position="70"/>
    </location>
</feature>
<keyword evidence="1" id="KW-0472">Membrane</keyword>
<feature type="transmembrane region" description="Helical" evidence="1">
    <location>
        <begin position="12"/>
        <end position="33"/>
    </location>
</feature>
<feature type="transmembrane region" description="Helical" evidence="1">
    <location>
        <begin position="203"/>
        <end position="223"/>
    </location>
</feature>
<dbReference type="STRING" id="1271860.SAMN05216174_1055"/>
<keyword evidence="3" id="KW-1185">Reference proteome</keyword>
<gene>
    <name evidence="2" type="ORF">SAMN05216174_1055</name>
</gene>
<dbReference type="AlphaFoldDB" id="A0A1G6PZ45"/>
<evidence type="ECO:0000256" key="1">
    <source>
        <dbReference type="SAM" id="Phobius"/>
    </source>
</evidence>
<evidence type="ECO:0000313" key="3">
    <source>
        <dbReference type="Proteomes" id="UP000199501"/>
    </source>
</evidence>
<reference evidence="3" key="1">
    <citation type="submission" date="2016-10" db="EMBL/GenBank/DDBJ databases">
        <authorList>
            <person name="Varghese N."/>
            <person name="Submissions S."/>
        </authorList>
    </citation>
    <scope>NUCLEOTIDE SEQUENCE [LARGE SCALE GENOMIC DNA]</scope>
    <source>
        <strain evidence="3">IBRC-M 10403</strain>
    </source>
</reference>
<protein>
    <submittedName>
        <fullName evidence="2">Uncharacterized protein</fullName>
    </submittedName>
</protein>
<organism evidence="2 3">
    <name type="scientific">Actinokineospora iranica</name>
    <dbReference type="NCBI Taxonomy" id="1271860"/>
    <lineage>
        <taxon>Bacteria</taxon>
        <taxon>Bacillati</taxon>
        <taxon>Actinomycetota</taxon>
        <taxon>Actinomycetes</taxon>
        <taxon>Pseudonocardiales</taxon>
        <taxon>Pseudonocardiaceae</taxon>
        <taxon>Actinokineospora</taxon>
    </lineage>
</organism>
<keyword evidence="1" id="KW-1133">Transmembrane helix</keyword>
<keyword evidence="1" id="KW-0812">Transmembrane</keyword>
<dbReference type="EMBL" id="FMZZ01000005">
    <property type="protein sequence ID" value="SDC85460.1"/>
    <property type="molecule type" value="Genomic_DNA"/>
</dbReference>
<feature type="transmembrane region" description="Helical" evidence="1">
    <location>
        <begin position="235"/>
        <end position="253"/>
    </location>
</feature>
<feature type="transmembrane region" description="Helical" evidence="1">
    <location>
        <begin position="157"/>
        <end position="183"/>
    </location>
</feature>
<feature type="transmembrane region" description="Helical" evidence="1">
    <location>
        <begin position="128"/>
        <end position="150"/>
    </location>
</feature>
<sequence>MSDRSPRTLWPLGPLPILVPSFLITVTVLMSTITMRGWEFQEWVRTSAEFHQQNAFVGPIAAAAATYWAGRLTPPQRVFAQPFAARNGHKVVILHLGTLMTAFLISYSVGFIPIVAATVRLAEYGGPAPLVIASGYLGVMAATAFGYFIGVIGRTALLAPVSFVLMFGVAVLGTGGDTFSALVPVLHITPSLGSVETVPFVSYRLAFLVLVIVSFVLTCVGIVKRQRSGTRFPPLRTLVALPLVVLLVIPPLVHPPALFAFEVDPPRVCLNEQGVEYCVHEGHRSQLSNIVSAVDPLIKIHGSVSDVRIVDEALRGAYVNFDDRMSVYAMSNFIWYPVDPFNSAESSIRLVSSHLSGLARCRQERKYDVSADLASDLEQWLRTSGSTYGENVFQGRTVEVVKTWIAQHKQAIETCSLTASQLP</sequence>
<name>A0A1G6PZ45_9PSEU</name>